<feature type="compositionally biased region" description="Basic and acidic residues" evidence="2">
    <location>
        <begin position="1"/>
        <end position="14"/>
    </location>
</feature>
<protein>
    <submittedName>
        <fullName evidence="5">Indolepyruvate ferredoxin oxidoreductase family protein</fullName>
    </submittedName>
</protein>
<dbReference type="SUPFAM" id="SSF52518">
    <property type="entry name" value="Thiamin diphosphate-binding fold (THDP-binding)"/>
    <property type="match status" value="2"/>
</dbReference>
<feature type="compositionally biased region" description="Pro residues" evidence="2">
    <location>
        <begin position="704"/>
        <end position="716"/>
    </location>
</feature>
<evidence type="ECO:0000313" key="6">
    <source>
        <dbReference type="Proteomes" id="UP000604475"/>
    </source>
</evidence>
<dbReference type="PANTHER" id="PTHR48084:SF3">
    <property type="entry name" value="SUBUNIT OF PYRUVATE:FLAVODOXIN OXIDOREDUCTASE"/>
    <property type="match status" value="1"/>
</dbReference>
<evidence type="ECO:0000259" key="3">
    <source>
        <dbReference type="Pfam" id="PF01558"/>
    </source>
</evidence>
<feature type="domain" description="Pyruvate/ketoisovalerate oxidoreductase catalytic" evidence="3">
    <location>
        <begin position="732"/>
        <end position="901"/>
    </location>
</feature>
<dbReference type="Proteomes" id="UP000604475">
    <property type="component" value="Unassembled WGS sequence"/>
</dbReference>
<evidence type="ECO:0000256" key="2">
    <source>
        <dbReference type="SAM" id="MobiDB-lite"/>
    </source>
</evidence>
<dbReference type="InterPro" id="IPR002869">
    <property type="entry name" value="Pyrv_flavodox_OxRed_cen"/>
</dbReference>
<dbReference type="RefSeq" id="WP_203031817.1">
    <property type="nucleotide sequence ID" value="NZ_JAEACQ010000254.1"/>
</dbReference>
<feature type="compositionally biased region" description="Basic and acidic residues" evidence="2">
    <location>
        <begin position="1225"/>
        <end position="1236"/>
    </location>
</feature>
<evidence type="ECO:0000256" key="1">
    <source>
        <dbReference type="ARBA" id="ARBA00023002"/>
    </source>
</evidence>
<organism evidence="5 6">
    <name type="scientific">Frankia nepalensis</name>
    <dbReference type="NCBI Taxonomy" id="1836974"/>
    <lineage>
        <taxon>Bacteria</taxon>
        <taxon>Bacillati</taxon>
        <taxon>Actinomycetota</taxon>
        <taxon>Actinomycetes</taxon>
        <taxon>Frankiales</taxon>
        <taxon>Frankiaceae</taxon>
        <taxon>Frankia</taxon>
    </lineage>
</organism>
<evidence type="ECO:0000259" key="4">
    <source>
        <dbReference type="Pfam" id="PF20169"/>
    </source>
</evidence>
<keyword evidence="1" id="KW-0560">Oxidoreductase</keyword>
<dbReference type="GO" id="GO:0000287">
    <property type="term" value="F:magnesium ion binding"/>
    <property type="evidence" value="ECO:0007669"/>
    <property type="project" value="UniProtKB-ARBA"/>
</dbReference>
<dbReference type="Gene3D" id="3.40.50.970">
    <property type="match status" value="1"/>
</dbReference>
<dbReference type="NCBIfam" id="NF009589">
    <property type="entry name" value="PRK13030.1"/>
    <property type="match status" value="1"/>
</dbReference>
<feature type="region of interest" description="Disordered" evidence="2">
    <location>
        <begin position="1200"/>
        <end position="1236"/>
    </location>
</feature>
<dbReference type="PANTHER" id="PTHR48084">
    <property type="entry name" value="2-OXOGLUTARATE OXIDOREDUCTASE SUBUNIT KORB-RELATED"/>
    <property type="match status" value="1"/>
</dbReference>
<evidence type="ECO:0000313" key="5">
    <source>
        <dbReference type="EMBL" id="MBL7630813.1"/>
    </source>
</evidence>
<accession>A0A937REU3</accession>
<dbReference type="SUPFAM" id="SSF53323">
    <property type="entry name" value="Pyruvate-ferredoxin oxidoreductase, PFOR, domain III"/>
    <property type="match status" value="1"/>
</dbReference>
<gene>
    <name evidence="5" type="ORF">I7412_27360</name>
</gene>
<dbReference type="InterPro" id="IPR051457">
    <property type="entry name" value="2-oxoacid:Fd_oxidoreductase"/>
</dbReference>
<feature type="region of interest" description="Disordered" evidence="2">
    <location>
        <begin position="678"/>
        <end position="716"/>
    </location>
</feature>
<dbReference type="EMBL" id="JAEACQ010000254">
    <property type="protein sequence ID" value="MBL7630813.1"/>
    <property type="molecule type" value="Genomic_DNA"/>
</dbReference>
<dbReference type="GO" id="GO:0016903">
    <property type="term" value="F:oxidoreductase activity, acting on the aldehyde or oxo group of donors"/>
    <property type="evidence" value="ECO:0007669"/>
    <property type="project" value="InterPro"/>
</dbReference>
<name>A0A937REU3_9ACTN</name>
<comment type="caution">
    <text evidence="5">The sequence shown here is derived from an EMBL/GenBank/DDBJ whole genome shotgun (WGS) entry which is preliminary data.</text>
</comment>
<feature type="domain" description="DUF6537" evidence="4">
    <location>
        <begin position="979"/>
        <end position="1197"/>
    </location>
</feature>
<reference evidence="5" key="1">
    <citation type="submission" date="2020-12" db="EMBL/GenBank/DDBJ databases">
        <title>Genomic characterization of non-nitrogen-fixing Frankia strains.</title>
        <authorList>
            <person name="Carlos-Shanley C."/>
            <person name="Guerra T."/>
            <person name="Hahn D."/>
        </authorList>
    </citation>
    <scope>NUCLEOTIDE SEQUENCE</scope>
    <source>
        <strain evidence="5">CN6</strain>
    </source>
</reference>
<feature type="non-terminal residue" evidence="5">
    <location>
        <position position="1"/>
    </location>
</feature>
<proteinExistence type="predicted"/>
<sequence>RGSPRAGRDLELSRHAAPRARPGVVHRPGVNEELAATAVAGSQLAAGLPGARVDGVTGWWYGKAPGLDRAVDALRHGNVAGTGPLGGVVLLVGDDPEAKSSTLPSASEGTLRDLLVPVFYPGSAAEIGPLADHAVALSRASGLWAALKIVASVADGSVTVAARRAGPRTDGGLSATDGGLGSADGGLGVDPVIPVVEHRGRPYTHRPTGRLLPPATLDLEEALHTVRLEIARRYGRENGLNRVVVRGPADRLGVVVPGRLYRDLRQGLADEGVTDDMLRAAGVRLLHLALLWPLDPALSREFGRGLDEVLVLEEKQAFVEPGVRDALYGLPDAPRVVGRHDEHGHPLVPAHGVLTAARLAELVRARCAGRLPRPRTTLTVLPTRARPVPVGSGSAATRAATPAGMPARTPAYCSGCPHNLSTQVPDPTTLVGAGIGCHAMVTWADPDRFGQVVGITQMGGEGAQWVGAEPFVEPAATRQGFVQNLGDGTYFHSGQLAVRQAVAAGATLTFKILYNGAVAMTGGQDPTGRVGVPELTRMLELEGVTRTIVTTEDPRRYRRARLAGNAQVWHRDRLAEAQRALGARTGVTVLVHDQRCAAETRRDRARGVAAAPTEIVVINERVCEGCGDCAAVSNCLSLHPVDTELGPRTRIDQSSCNLDRSCVRGDCPSFVTVPAPRGVTPGQSGAGPADAVSGAGSPRWAAALPPPHCPPAVPPAPDGPGGGFAVRMVGVGGTGVVTVNHILLAAAARDGLHAAALDQTGLAQKGGPVVSELRIGTAPPDGNRVGPAGCDVLLAFDPLGATSPPTLAALDPRRSSVVAASTAAPTIQMVTDARLRAPDPTTLRAVLAERTSPGRVNVIDARRIATELVGDPMGANLVLLGAAWQTGLLPLSLEALLAAITGGNTGAAGRAGGRGARDLAAFGWGRAAVAHPEVVAGRLAQTPARFRLPAAARGRDLVDGAFPADGPARAAADRAGLLDLVAARAADLRDYQNRRYALDYVAFVATVAAAEVDRLAGSTRLAEAVARGLHRLLAYKDEYEVARLHLRFHADVRAAAAAAGTDHADIRDGAVAAPAGPRGPRWPWGLGGLRWHLRPPLLRALGVNRKIRVGGPLGVLALRSLVGLRRLRGTPFDPFGYTALRRTERALIAEYRAAVLATLPGLTAATAETALAVAGAAELVRGYERVKLASVDAFRAALGGPSSGHGHADVDGGQGRVHRGAAGQAEDRETASGRVG</sequence>
<dbReference type="InterPro" id="IPR029061">
    <property type="entry name" value="THDP-binding"/>
</dbReference>
<keyword evidence="6" id="KW-1185">Reference proteome</keyword>
<dbReference type="InterPro" id="IPR019752">
    <property type="entry name" value="Pyrv/ketoisovalerate_OxRed_cat"/>
</dbReference>
<dbReference type="InterPro" id="IPR046667">
    <property type="entry name" value="DUF6537"/>
</dbReference>
<dbReference type="Pfam" id="PF20169">
    <property type="entry name" value="DUF6537"/>
    <property type="match status" value="1"/>
</dbReference>
<dbReference type="AlphaFoldDB" id="A0A937REU3"/>
<feature type="region of interest" description="Disordered" evidence="2">
    <location>
        <begin position="1"/>
        <end position="22"/>
    </location>
</feature>
<feature type="region of interest" description="Disordered" evidence="2">
    <location>
        <begin position="385"/>
        <end position="404"/>
    </location>
</feature>
<dbReference type="Gene3D" id="3.40.920.10">
    <property type="entry name" value="Pyruvate-ferredoxin oxidoreductase, PFOR, domain III"/>
    <property type="match status" value="1"/>
</dbReference>
<dbReference type="Pfam" id="PF01558">
    <property type="entry name" value="POR"/>
    <property type="match status" value="1"/>
</dbReference>